<accession>F0ZEC1</accession>
<dbReference type="KEGG" id="dpp:DICPUDRAFT_94018"/>
<evidence type="ECO:0000313" key="2">
    <source>
        <dbReference type="EMBL" id="EGC37744.1"/>
    </source>
</evidence>
<sequence length="104" mass="10876">MSTVNAKDLDNKTYPEIVQIAKELGCFMPKKNAKKTRDAVINRIKNHLSKGGSATAASKTAAKAKPVTTNKKAAAGAKNSAAAKKSAAKDDAEKDDAASDSKEE</sequence>
<dbReference type="OMA" id="KELGCFM"/>
<evidence type="ECO:0000313" key="3">
    <source>
        <dbReference type="Proteomes" id="UP000001064"/>
    </source>
</evidence>
<dbReference type="RefSeq" id="XP_003285765.1">
    <property type="nucleotide sequence ID" value="XM_003285717.1"/>
</dbReference>
<dbReference type="FunCoup" id="F0ZEC1">
    <property type="interactions" value="722"/>
</dbReference>
<dbReference type="VEuPathDB" id="AmoebaDB:DICPUDRAFT_94018"/>
<evidence type="ECO:0000256" key="1">
    <source>
        <dbReference type="SAM" id="MobiDB-lite"/>
    </source>
</evidence>
<reference evidence="3" key="1">
    <citation type="journal article" date="2011" name="Genome Biol.">
        <title>Comparative genomics of the social amoebae Dictyostelium discoideum and Dictyostelium purpureum.</title>
        <authorList>
            <consortium name="US DOE Joint Genome Institute (JGI-PGF)"/>
            <person name="Sucgang R."/>
            <person name="Kuo A."/>
            <person name="Tian X."/>
            <person name="Salerno W."/>
            <person name="Parikh A."/>
            <person name="Feasley C.L."/>
            <person name="Dalin E."/>
            <person name="Tu H."/>
            <person name="Huang E."/>
            <person name="Barry K."/>
            <person name="Lindquist E."/>
            <person name="Shapiro H."/>
            <person name="Bruce D."/>
            <person name="Schmutz J."/>
            <person name="Salamov A."/>
            <person name="Fey P."/>
            <person name="Gaudet P."/>
            <person name="Anjard C."/>
            <person name="Babu M.M."/>
            <person name="Basu S."/>
            <person name="Bushmanova Y."/>
            <person name="van der Wel H."/>
            <person name="Katoh-Kurasawa M."/>
            <person name="Dinh C."/>
            <person name="Coutinho P.M."/>
            <person name="Saito T."/>
            <person name="Elias M."/>
            <person name="Schaap P."/>
            <person name="Kay R.R."/>
            <person name="Henrissat B."/>
            <person name="Eichinger L."/>
            <person name="Rivero F."/>
            <person name="Putnam N.H."/>
            <person name="West C.M."/>
            <person name="Loomis W.F."/>
            <person name="Chisholm R.L."/>
            <person name="Shaulsky G."/>
            <person name="Strassmann J.E."/>
            <person name="Queller D.C."/>
            <person name="Kuspa A."/>
            <person name="Grigoriev I.V."/>
        </authorList>
    </citation>
    <scope>NUCLEOTIDE SEQUENCE [LARGE SCALE GENOMIC DNA]</scope>
    <source>
        <strain evidence="3">QSDP1</strain>
    </source>
</reference>
<dbReference type="AlphaFoldDB" id="F0ZEC1"/>
<dbReference type="InParanoid" id="F0ZEC1"/>
<dbReference type="GeneID" id="10499244"/>
<dbReference type="EMBL" id="GL870992">
    <property type="protein sequence ID" value="EGC37744.1"/>
    <property type="molecule type" value="Genomic_DNA"/>
</dbReference>
<dbReference type="Proteomes" id="UP000001064">
    <property type="component" value="Unassembled WGS sequence"/>
</dbReference>
<feature type="region of interest" description="Disordered" evidence="1">
    <location>
        <begin position="48"/>
        <end position="104"/>
    </location>
</feature>
<feature type="compositionally biased region" description="Basic and acidic residues" evidence="1">
    <location>
        <begin position="87"/>
        <end position="104"/>
    </location>
</feature>
<proteinExistence type="predicted"/>
<organism evidence="2 3">
    <name type="scientific">Dictyostelium purpureum</name>
    <name type="common">Slime mold</name>
    <dbReference type="NCBI Taxonomy" id="5786"/>
    <lineage>
        <taxon>Eukaryota</taxon>
        <taxon>Amoebozoa</taxon>
        <taxon>Evosea</taxon>
        <taxon>Eumycetozoa</taxon>
        <taxon>Dictyostelia</taxon>
        <taxon>Dictyosteliales</taxon>
        <taxon>Dictyosteliaceae</taxon>
        <taxon>Dictyostelium</taxon>
    </lineage>
</organism>
<feature type="compositionally biased region" description="Low complexity" evidence="1">
    <location>
        <begin position="54"/>
        <end position="85"/>
    </location>
</feature>
<keyword evidence="3" id="KW-1185">Reference proteome</keyword>
<name>F0ZEC1_DICPU</name>
<protein>
    <submittedName>
        <fullName evidence="2">Expressed protein</fullName>
    </submittedName>
</protein>
<gene>
    <name evidence="2" type="ORF">DICPUDRAFT_94018</name>
</gene>